<evidence type="ECO:0000256" key="3">
    <source>
        <dbReference type="ARBA" id="ARBA00022692"/>
    </source>
</evidence>
<evidence type="ECO:0000256" key="6">
    <source>
        <dbReference type="SAM" id="Phobius"/>
    </source>
</evidence>
<keyword evidence="5 6" id="KW-0472">Membrane</keyword>
<keyword evidence="4 6" id="KW-1133">Transmembrane helix</keyword>
<evidence type="ECO:0000313" key="8">
    <source>
        <dbReference type="Proteomes" id="UP000632659"/>
    </source>
</evidence>
<reference evidence="7" key="1">
    <citation type="submission" date="2020-08" db="EMBL/GenBank/DDBJ databases">
        <title>Genome public.</title>
        <authorList>
            <person name="Liu C."/>
            <person name="Sun Q."/>
        </authorList>
    </citation>
    <scope>NUCLEOTIDE SEQUENCE</scope>
    <source>
        <strain evidence="7">NSJ-15</strain>
    </source>
</reference>
<keyword evidence="8" id="KW-1185">Reference proteome</keyword>
<dbReference type="Pfam" id="PF04277">
    <property type="entry name" value="OAD_gamma"/>
    <property type="match status" value="1"/>
</dbReference>
<keyword evidence="2" id="KW-1003">Cell membrane</keyword>
<dbReference type="GO" id="GO:0036376">
    <property type="term" value="P:sodium ion export across plasma membrane"/>
    <property type="evidence" value="ECO:0007669"/>
    <property type="project" value="InterPro"/>
</dbReference>
<evidence type="ECO:0000256" key="5">
    <source>
        <dbReference type="ARBA" id="ARBA00023136"/>
    </source>
</evidence>
<dbReference type="AlphaFoldDB" id="A0A8J6PBF5"/>
<dbReference type="InterPro" id="IPR005899">
    <property type="entry name" value="Na_pump_deCOase"/>
</dbReference>
<gene>
    <name evidence="7" type="ORF">H8702_04125</name>
</gene>
<evidence type="ECO:0000256" key="1">
    <source>
        <dbReference type="ARBA" id="ARBA00004236"/>
    </source>
</evidence>
<name>A0A8J6PBF5_9FIRM</name>
<dbReference type="Proteomes" id="UP000632659">
    <property type="component" value="Unassembled WGS sequence"/>
</dbReference>
<dbReference type="NCBIfam" id="TIGR01195">
    <property type="entry name" value="oadG_fam"/>
    <property type="match status" value="1"/>
</dbReference>
<dbReference type="RefSeq" id="WP_158662603.1">
    <property type="nucleotide sequence ID" value="NZ_FYDD01000003.1"/>
</dbReference>
<evidence type="ECO:0000256" key="4">
    <source>
        <dbReference type="ARBA" id="ARBA00022989"/>
    </source>
</evidence>
<sequence length="125" mass="13285">MSSWAEFFNVAITGIVVVFIALVVLIIIVSIVGKIFSSLDTKKNSNSTGNDQPKVTGSPVPADTVAMEAEDGLTDEVVAAITAAIACVMTENGVTKPFRVKSIQRAGNSRNVWNMAGLLENTRPF</sequence>
<proteinExistence type="predicted"/>
<dbReference type="EMBL" id="JACRTL010000001">
    <property type="protein sequence ID" value="MBC8610313.1"/>
    <property type="molecule type" value="Genomic_DNA"/>
</dbReference>
<feature type="transmembrane region" description="Helical" evidence="6">
    <location>
        <begin position="12"/>
        <end position="36"/>
    </location>
</feature>
<protein>
    <submittedName>
        <fullName evidence="7">OadG family protein</fullName>
    </submittedName>
</protein>
<keyword evidence="3 6" id="KW-0812">Transmembrane</keyword>
<comment type="caution">
    <text evidence="7">The sequence shown here is derived from an EMBL/GenBank/DDBJ whole genome shotgun (WGS) entry which is preliminary data.</text>
</comment>
<evidence type="ECO:0000256" key="2">
    <source>
        <dbReference type="ARBA" id="ARBA00022475"/>
    </source>
</evidence>
<organism evidence="7 8">
    <name type="scientific">Massiliimalia timonensis</name>
    <dbReference type="NCBI Taxonomy" id="1987501"/>
    <lineage>
        <taxon>Bacteria</taxon>
        <taxon>Bacillati</taxon>
        <taxon>Bacillota</taxon>
        <taxon>Clostridia</taxon>
        <taxon>Eubacteriales</taxon>
        <taxon>Oscillospiraceae</taxon>
        <taxon>Massiliimalia</taxon>
    </lineage>
</organism>
<dbReference type="OrthoDB" id="1822677at2"/>
<dbReference type="GO" id="GO:0015081">
    <property type="term" value="F:sodium ion transmembrane transporter activity"/>
    <property type="evidence" value="ECO:0007669"/>
    <property type="project" value="InterPro"/>
</dbReference>
<accession>A0A8J6PBF5</accession>
<evidence type="ECO:0000313" key="7">
    <source>
        <dbReference type="EMBL" id="MBC8610313.1"/>
    </source>
</evidence>
<comment type="subcellular location">
    <subcellularLocation>
        <location evidence="1">Cell membrane</location>
    </subcellularLocation>
</comment>
<dbReference type="GO" id="GO:0005886">
    <property type="term" value="C:plasma membrane"/>
    <property type="evidence" value="ECO:0007669"/>
    <property type="project" value="UniProtKB-SubCell"/>
</dbReference>